<evidence type="ECO:0000313" key="1">
    <source>
        <dbReference type="EMBL" id="MBR0649502.1"/>
    </source>
</evidence>
<name>A0ABS5EEQ5_9PROT</name>
<accession>A0ABS5EEQ5</accession>
<dbReference type="RefSeq" id="WP_211867509.1">
    <property type="nucleotide sequence ID" value="NZ_JAAEDI010000006.1"/>
</dbReference>
<protein>
    <submittedName>
        <fullName evidence="1">Uncharacterized protein</fullName>
    </submittedName>
</protein>
<dbReference type="EMBL" id="JAAEDI010000006">
    <property type="protein sequence ID" value="MBR0649502.1"/>
    <property type="molecule type" value="Genomic_DNA"/>
</dbReference>
<keyword evidence="2" id="KW-1185">Reference proteome</keyword>
<organism evidence="1 2">
    <name type="scientific">Neoroseomonas terrae</name>
    <dbReference type="NCBI Taxonomy" id="424799"/>
    <lineage>
        <taxon>Bacteria</taxon>
        <taxon>Pseudomonadati</taxon>
        <taxon>Pseudomonadota</taxon>
        <taxon>Alphaproteobacteria</taxon>
        <taxon>Acetobacterales</taxon>
        <taxon>Acetobacteraceae</taxon>
        <taxon>Neoroseomonas</taxon>
    </lineage>
</organism>
<gene>
    <name evidence="1" type="ORF">GXW78_07515</name>
</gene>
<reference evidence="2" key="1">
    <citation type="journal article" date="2021" name="Syst. Appl. Microbiol.">
        <title>Roseomonas hellenica sp. nov., isolated from roots of wild-growing Alkanna tinctoria.</title>
        <authorList>
            <person name="Rat A."/>
            <person name="Naranjo H.D."/>
            <person name="Lebbe L."/>
            <person name="Cnockaert M."/>
            <person name="Krigas N."/>
            <person name="Grigoriadou K."/>
            <person name="Maloupa E."/>
            <person name="Willems A."/>
        </authorList>
    </citation>
    <scope>NUCLEOTIDE SEQUENCE [LARGE SCALE GENOMIC DNA]</scope>
    <source>
        <strain evidence="2">LMG 31159</strain>
    </source>
</reference>
<proteinExistence type="predicted"/>
<sequence length="111" mass="12381">MQKMVDGLLVEMSEEDLAQMEIDAERAALVLVPDSISRTQGLIALLGAGITEQMIRDRIALIENETEREVTRLRFEQQTWLRGSDFIAWGAEQFALTAEQVDGLFVTAVGL</sequence>
<comment type="caution">
    <text evidence="1">The sequence shown here is derived from an EMBL/GenBank/DDBJ whole genome shotgun (WGS) entry which is preliminary data.</text>
</comment>
<evidence type="ECO:0000313" key="2">
    <source>
        <dbReference type="Proteomes" id="UP000698752"/>
    </source>
</evidence>
<dbReference type="Proteomes" id="UP000698752">
    <property type="component" value="Unassembled WGS sequence"/>
</dbReference>